<dbReference type="Proteomes" id="UP000694545">
    <property type="component" value="Unplaced"/>
</dbReference>
<evidence type="ECO:0000313" key="2">
    <source>
        <dbReference type="Proteomes" id="UP000694545"/>
    </source>
</evidence>
<evidence type="ECO:0000313" key="1">
    <source>
        <dbReference type="Ensembl" id="ENSVKKP00000020585.1"/>
    </source>
</evidence>
<dbReference type="Ensembl" id="ENSVKKT00000021091.1">
    <property type="protein sequence ID" value="ENSVKKP00000020585.1"/>
    <property type="gene ID" value="ENSVKKG00000013841.1"/>
</dbReference>
<sequence length="135" mass="14682">MHQEIQSLPGDIRHECISLLTSEPACSTQLPCPLPRLPAFLPSTSSALRINLWTTSALCFRNGSPPGASSSIWIATYTSHQKIALHQIFQCNVDVTLEVIAANEIEIDMHFTMGGETATGPPAELALPRCPRTRS</sequence>
<accession>A0A8D2LEY5</accession>
<organism evidence="1 2">
    <name type="scientific">Varanus komodoensis</name>
    <name type="common">Komodo dragon</name>
    <dbReference type="NCBI Taxonomy" id="61221"/>
    <lineage>
        <taxon>Eukaryota</taxon>
        <taxon>Metazoa</taxon>
        <taxon>Chordata</taxon>
        <taxon>Craniata</taxon>
        <taxon>Vertebrata</taxon>
        <taxon>Euteleostomi</taxon>
        <taxon>Lepidosauria</taxon>
        <taxon>Squamata</taxon>
        <taxon>Bifurcata</taxon>
        <taxon>Unidentata</taxon>
        <taxon>Episquamata</taxon>
        <taxon>Toxicofera</taxon>
        <taxon>Anguimorpha</taxon>
        <taxon>Paleoanguimorpha</taxon>
        <taxon>Varanoidea</taxon>
        <taxon>Varanidae</taxon>
        <taxon>Varanus</taxon>
    </lineage>
</organism>
<dbReference type="AlphaFoldDB" id="A0A8D2LEY5"/>
<proteinExistence type="predicted"/>
<protein>
    <submittedName>
        <fullName evidence="1">Uncharacterized protein</fullName>
    </submittedName>
</protein>
<reference evidence="1" key="2">
    <citation type="submission" date="2025-09" db="UniProtKB">
        <authorList>
            <consortium name="Ensembl"/>
        </authorList>
    </citation>
    <scope>IDENTIFICATION</scope>
</reference>
<reference evidence="1" key="1">
    <citation type="submission" date="2025-08" db="UniProtKB">
        <authorList>
            <consortium name="Ensembl"/>
        </authorList>
    </citation>
    <scope>IDENTIFICATION</scope>
</reference>
<name>A0A8D2LEY5_VARKO</name>
<keyword evidence="2" id="KW-1185">Reference proteome</keyword>